<dbReference type="Proteomes" id="UP000183685">
    <property type="component" value="Unassembled WGS sequence"/>
</dbReference>
<evidence type="ECO:0000259" key="1">
    <source>
        <dbReference type="Pfam" id="PF01323"/>
    </source>
</evidence>
<dbReference type="Gene3D" id="3.40.30.10">
    <property type="entry name" value="Glutaredoxin"/>
    <property type="match status" value="1"/>
</dbReference>
<sequence length="211" mass="23081">MELDLVIDVVCPWCYVGKRQLDKALEMRPGSLSVVRYRPYQLAPDTPIEGVDRKSYYRKKFGDGPQLEAMREHLKVQAAGLGIAFDFDSDCTIANSLDAHRLIRWAMTPGKQAEVADGIMKAYFEDCAFIGDHALLTEIAGQAGMDTTLVAELLASNQDTDLIRTEVQHAQEAGIRGVPMYIFGGKYAVSGAQGPEALVQVIDKVTAEATA</sequence>
<dbReference type="GO" id="GO:0016853">
    <property type="term" value="F:isomerase activity"/>
    <property type="evidence" value="ECO:0007669"/>
    <property type="project" value="UniProtKB-KW"/>
</dbReference>
<gene>
    <name evidence="2" type="ORF">SAMN04488071_0736</name>
</gene>
<dbReference type="AlphaFoldDB" id="A0A1G6VI96"/>
<dbReference type="RefSeq" id="WP_068305426.1">
    <property type="nucleotide sequence ID" value="NZ_DAIOMO010000001.1"/>
</dbReference>
<dbReference type="InterPro" id="IPR036249">
    <property type="entry name" value="Thioredoxin-like_sf"/>
</dbReference>
<evidence type="ECO:0000313" key="3">
    <source>
        <dbReference type="Proteomes" id="UP000183685"/>
    </source>
</evidence>
<accession>A0A1G6VI96</accession>
<dbReference type="PANTHER" id="PTHR13887">
    <property type="entry name" value="GLUTATHIONE S-TRANSFERASE KAPPA"/>
    <property type="match status" value="1"/>
</dbReference>
<dbReference type="STRING" id="637679.GCA_001550055_02448"/>
<dbReference type="EMBL" id="FNAK01000002">
    <property type="protein sequence ID" value="SDD53289.1"/>
    <property type="molecule type" value="Genomic_DNA"/>
</dbReference>
<keyword evidence="2" id="KW-0413">Isomerase</keyword>
<proteinExistence type="predicted"/>
<dbReference type="Pfam" id="PF01323">
    <property type="entry name" value="DSBA"/>
    <property type="match status" value="1"/>
</dbReference>
<name>A0A1G6VI96_9PROT</name>
<dbReference type="CDD" id="cd03024">
    <property type="entry name" value="DsbA_FrnE"/>
    <property type="match status" value="1"/>
</dbReference>
<reference evidence="2 3" key="1">
    <citation type="submission" date="2016-10" db="EMBL/GenBank/DDBJ databases">
        <authorList>
            <person name="de Groot N.N."/>
        </authorList>
    </citation>
    <scope>NUCLEOTIDE SEQUENCE [LARGE SCALE GENOMIC DNA]</scope>
    <source>
        <strain evidence="2 3">CGMCC 1.9109</strain>
    </source>
</reference>
<dbReference type="OrthoDB" id="9799122at2"/>
<protein>
    <submittedName>
        <fullName evidence="2">Predicted dithiol-disulfide isomerase, DsbA family</fullName>
    </submittedName>
</protein>
<dbReference type="InterPro" id="IPR001853">
    <property type="entry name" value="DSBA-like_thioredoxin_dom"/>
</dbReference>
<dbReference type="PANTHER" id="PTHR13887:SF41">
    <property type="entry name" value="THIOREDOXIN SUPERFAMILY PROTEIN"/>
    <property type="match status" value="1"/>
</dbReference>
<organism evidence="2 3">
    <name type="scientific">Kordiimonas lacus</name>
    <dbReference type="NCBI Taxonomy" id="637679"/>
    <lineage>
        <taxon>Bacteria</taxon>
        <taxon>Pseudomonadati</taxon>
        <taxon>Pseudomonadota</taxon>
        <taxon>Alphaproteobacteria</taxon>
        <taxon>Kordiimonadales</taxon>
        <taxon>Kordiimonadaceae</taxon>
        <taxon>Kordiimonas</taxon>
    </lineage>
</organism>
<evidence type="ECO:0000313" key="2">
    <source>
        <dbReference type="EMBL" id="SDD53289.1"/>
    </source>
</evidence>
<keyword evidence="3" id="KW-1185">Reference proteome</keyword>
<dbReference type="GO" id="GO:0016491">
    <property type="term" value="F:oxidoreductase activity"/>
    <property type="evidence" value="ECO:0007669"/>
    <property type="project" value="InterPro"/>
</dbReference>
<feature type="domain" description="DSBA-like thioredoxin" evidence="1">
    <location>
        <begin position="3"/>
        <end position="202"/>
    </location>
</feature>
<dbReference type="SUPFAM" id="SSF52833">
    <property type="entry name" value="Thioredoxin-like"/>
    <property type="match status" value="1"/>
</dbReference>